<evidence type="ECO:0000313" key="1">
    <source>
        <dbReference type="EMBL" id="MFC5580085.1"/>
    </source>
</evidence>
<organism evidence="1 2">
    <name type="scientific">Rhodanobacter terrae</name>
    <dbReference type="NCBI Taxonomy" id="418647"/>
    <lineage>
        <taxon>Bacteria</taxon>
        <taxon>Pseudomonadati</taxon>
        <taxon>Pseudomonadota</taxon>
        <taxon>Gammaproteobacteria</taxon>
        <taxon>Lysobacterales</taxon>
        <taxon>Rhodanobacteraceae</taxon>
        <taxon>Rhodanobacter</taxon>
    </lineage>
</organism>
<protein>
    <submittedName>
        <fullName evidence="1">DUF1428 family protein</fullName>
    </submittedName>
</protein>
<dbReference type="RefSeq" id="WP_377324494.1">
    <property type="nucleotide sequence ID" value="NZ_JBHSNG010000002.1"/>
</dbReference>
<reference evidence="2" key="1">
    <citation type="journal article" date="2019" name="Int. J. Syst. Evol. Microbiol.">
        <title>The Global Catalogue of Microorganisms (GCM) 10K type strain sequencing project: providing services to taxonomists for standard genome sequencing and annotation.</title>
        <authorList>
            <consortium name="The Broad Institute Genomics Platform"/>
            <consortium name="The Broad Institute Genome Sequencing Center for Infectious Disease"/>
            <person name="Wu L."/>
            <person name="Ma J."/>
        </authorList>
    </citation>
    <scope>NUCLEOTIDE SEQUENCE [LARGE SCALE GENOMIC DNA]</scope>
    <source>
        <strain evidence="2">CGMCC 1.13587</strain>
    </source>
</reference>
<gene>
    <name evidence="1" type="ORF">ACFPPB_02980</name>
</gene>
<accession>A0ABW0SV19</accession>
<name>A0ABW0SV19_9GAMM</name>
<evidence type="ECO:0000313" key="2">
    <source>
        <dbReference type="Proteomes" id="UP001596111"/>
    </source>
</evidence>
<comment type="caution">
    <text evidence="1">The sequence shown here is derived from an EMBL/GenBank/DDBJ whole genome shotgun (WGS) entry which is preliminary data.</text>
</comment>
<dbReference type="Pfam" id="PF07237">
    <property type="entry name" value="DUF1428"/>
    <property type="match status" value="1"/>
</dbReference>
<dbReference type="Proteomes" id="UP001596111">
    <property type="component" value="Unassembled WGS sequence"/>
</dbReference>
<dbReference type="EMBL" id="JBHSNG010000002">
    <property type="protein sequence ID" value="MFC5580085.1"/>
    <property type="molecule type" value="Genomic_DNA"/>
</dbReference>
<proteinExistence type="predicted"/>
<dbReference type="InterPro" id="IPR009874">
    <property type="entry name" value="DUF1428"/>
</dbReference>
<sequence length="52" mass="5839">MECRGDDVPDGKLTAFRRAVRAMDDESVMVLATRLAWCYGCRTLFAIGKRDA</sequence>
<keyword evidence="2" id="KW-1185">Reference proteome</keyword>